<gene>
    <name evidence="2" type="ORF">E8E13_002673</name>
</gene>
<dbReference type="EMBL" id="SWKU01000044">
    <property type="protein sequence ID" value="KAF2994070.1"/>
    <property type="molecule type" value="Genomic_DNA"/>
</dbReference>
<evidence type="ECO:0000256" key="1">
    <source>
        <dbReference type="SAM" id="SignalP"/>
    </source>
</evidence>
<dbReference type="Proteomes" id="UP000801428">
    <property type="component" value="Unassembled WGS sequence"/>
</dbReference>
<feature type="chain" id="PRO_5040228592" evidence="1">
    <location>
        <begin position="24"/>
        <end position="156"/>
    </location>
</feature>
<keyword evidence="1" id="KW-0732">Signal</keyword>
<name>A0A9P4T4L8_CURKU</name>
<sequence>MYRTFSLFVFVLAAPSINRLVQAVHHVPLAISDAQKILEADSYETSERLRVTVDEQDAKVYWTLSTWQDNSISCTTPADKKWTDWVYHEACQQYNFNKLSFDTEKDGIYRLCVYESKTCSGLSHLRYETSSSKKCVQVKHPWAKSWKIVRARENCD</sequence>
<comment type="caution">
    <text evidence="2">The sequence shown here is derived from an EMBL/GenBank/DDBJ whole genome shotgun (WGS) entry which is preliminary data.</text>
</comment>
<accession>A0A9P4T4L8</accession>
<organism evidence="2 3">
    <name type="scientific">Curvularia kusanoi</name>
    <name type="common">Cochliobolus kusanoi</name>
    <dbReference type="NCBI Taxonomy" id="90978"/>
    <lineage>
        <taxon>Eukaryota</taxon>
        <taxon>Fungi</taxon>
        <taxon>Dikarya</taxon>
        <taxon>Ascomycota</taxon>
        <taxon>Pezizomycotina</taxon>
        <taxon>Dothideomycetes</taxon>
        <taxon>Pleosporomycetidae</taxon>
        <taxon>Pleosporales</taxon>
        <taxon>Pleosporineae</taxon>
        <taxon>Pleosporaceae</taxon>
        <taxon>Curvularia</taxon>
    </lineage>
</organism>
<feature type="signal peptide" evidence="1">
    <location>
        <begin position="1"/>
        <end position="23"/>
    </location>
</feature>
<dbReference type="AlphaFoldDB" id="A0A9P4T4L8"/>
<keyword evidence="3" id="KW-1185">Reference proteome</keyword>
<proteinExistence type="predicted"/>
<evidence type="ECO:0000313" key="3">
    <source>
        <dbReference type="Proteomes" id="UP000801428"/>
    </source>
</evidence>
<evidence type="ECO:0000313" key="2">
    <source>
        <dbReference type="EMBL" id="KAF2994070.1"/>
    </source>
</evidence>
<reference evidence="2" key="1">
    <citation type="submission" date="2019-04" db="EMBL/GenBank/DDBJ databases">
        <title>Sequencing of skin fungus with MAO and IRED activity.</title>
        <authorList>
            <person name="Marsaioli A.J."/>
            <person name="Bonatto J.M.C."/>
            <person name="Reis Junior O."/>
        </authorList>
    </citation>
    <scope>NUCLEOTIDE SEQUENCE</scope>
    <source>
        <strain evidence="2">30M1</strain>
    </source>
</reference>
<protein>
    <submittedName>
        <fullName evidence="2">Uncharacterized protein</fullName>
    </submittedName>
</protein>